<dbReference type="GO" id="GO:0000045">
    <property type="term" value="P:autophagosome assembly"/>
    <property type="evidence" value="ECO:0007669"/>
    <property type="project" value="TreeGrafter"/>
</dbReference>
<name>A0A1S3GC60_DIPOR</name>
<evidence type="ECO:0000256" key="2">
    <source>
        <dbReference type="ARBA" id="ARBA00022741"/>
    </source>
</evidence>
<dbReference type="PANTHER" id="PTHR32341">
    <property type="entry name" value="INTERFERON-INDUCIBLE GTPASE"/>
    <property type="match status" value="1"/>
</dbReference>
<dbReference type="FunCoup" id="A0A1S3GC60">
    <property type="interactions" value="77"/>
</dbReference>
<comment type="similarity">
    <text evidence="1">Belongs to the TRAFAC class dynamin-like GTPase superfamily. IRG family.</text>
</comment>
<evidence type="ECO:0000256" key="5">
    <source>
        <dbReference type="SAM" id="Phobius"/>
    </source>
</evidence>
<feature type="domain" description="IRG-type G" evidence="6">
    <location>
        <begin position="58"/>
        <end position="233"/>
    </location>
</feature>
<keyword evidence="5" id="KW-0812">Transmembrane</keyword>
<keyword evidence="3" id="KW-0378">Hydrolase</keyword>
<dbReference type="GeneID" id="105996765"/>
<keyword evidence="7" id="KW-1185">Reference proteome</keyword>
<dbReference type="RefSeq" id="XP_012886406.1">
    <property type="nucleotide sequence ID" value="XM_013030952.1"/>
</dbReference>
<dbReference type="SUPFAM" id="SSF52540">
    <property type="entry name" value="P-loop containing nucleoside triphosphate hydrolases"/>
    <property type="match status" value="1"/>
</dbReference>
<evidence type="ECO:0000259" key="6">
    <source>
        <dbReference type="PROSITE" id="PS51716"/>
    </source>
</evidence>
<reference evidence="8" key="1">
    <citation type="submission" date="2025-08" db="UniProtKB">
        <authorList>
            <consortium name="RefSeq"/>
        </authorList>
    </citation>
    <scope>IDENTIFICATION</scope>
    <source>
        <tissue evidence="8">Kidney</tissue>
    </source>
</reference>
<dbReference type="GO" id="GO:0003924">
    <property type="term" value="F:GTPase activity"/>
    <property type="evidence" value="ECO:0007669"/>
    <property type="project" value="TreeGrafter"/>
</dbReference>
<dbReference type="OrthoDB" id="422720at2759"/>
<dbReference type="GO" id="GO:0005789">
    <property type="term" value="C:endoplasmic reticulum membrane"/>
    <property type="evidence" value="ECO:0007669"/>
    <property type="project" value="TreeGrafter"/>
</dbReference>
<sequence>MSHDTPSSISFHAAMPCHTGWSRLPEEVSRNIERALKEGKLPEVVPVVRETMERVSRTPVSIAVTGDSGNGMSSFINAVRIIGLEETLAPTGVVRTTQTRAGYSSSRFPNVVLWDLPGLGVTAQNMENYVDEMQFSQYDFFIIIASEQFSTNHMKLARIIQEMGKKFYVVWTKLDRDLSTSVLSDTRLLQTIRENIRKNLQKKGVHVPPIFLVSNFDPLLYDFPKLRDTLKIDLSNIRCSGPLDILSHFCEEIINDKVTSLKRRVAKESLKNSLGIKDADDLGQVLEAYHLLFGVNGESLRQVAKSMGKEVTEYMAIMKSQDLHTLCGRDWKLKSMTCLVTNVLLSPFWYIPFLGGPVIRFFRHMRCRRILELIAQDTKTILKKILEDSIIPT</sequence>
<keyword evidence="2" id="KW-0547">Nucleotide-binding</keyword>
<dbReference type="Pfam" id="PF05049">
    <property type="entry name" value="IIGP"/>
    <property type="match status" value="1"/>
</dbReference>
<dbReference type="Gene3D" id="3.40.50.300">
    <property type="entry name" value="P-loop containing nucleotide triphosphate hydrolases"/>
    <property type="match status" value="1"/>
</dbReference>
<dbReference type="InterPro" id="IPR051515">
    <property type="entry name" value="IRG"/>
</dbReference>
<evidence type="ECO:0000313" key="8">
    <source>
        <dbReference type="RefSeq" id="XP_012886406.1"/>
    </source>
</evidence>
<proteinExistence type="inferred from homology"/>
<dbReference type="PROSITE" id="PS51716">
    <property type="entry name" value="G_IRG"/>
    <property type="match status" value="1"/>
</dbReference>
<dbReference type="GO" id="GO:0005525">
    <property type="term" value="F:GTP binding"/>
    <property type="evidence" value="ECO:0007669"/>
    <property type="project" value="UniProtKB-KW"/>
</dbReference>
<keyword evidence="5" id="KW-0472">Membrane</keyword>
<dbReference type="GO" id="GO:0045087">
    <property type="term" value="P:innate immune response"/>
    <property type="evidence" value="ECO:0007669"/>
    <property type="project" value="TreeGrafter"/>
</dbReference>
<evidence type="ECO:0000256" key="3">
    <source>
        <dbReference type="ARBA" id="ARBA00022801"/>
    </source>
</evidence>
<dbReference type="GO" id="GO:0035458">
    <property type="term" value="P:cellular response to interferon-beta"/>
    <property type="evidence" value="ECO:0007669"/>
    <property type="project" value="TreeGrafter"/>
</dbReference>
<dbReference type="Proteomes" id="UP000081671">
    <property type="component" value="Unplaced"/>
</dbReference>
<organism evidence="7 8">
    <name type="scientific">Dipodomys ordii</name>
    <name type="common">Ord's kangaroo rat</name>
    <dbReference type="NCBI Taxonomy" id="10020"/>
    <lineage>
        <taxon>Eukaryota</taxon>
        <taxon>Metazoa</taxon>
        <taxon>Chordata</taxon>
        <taxon>Craniata</taxon>
        <taxon>Vertebrata</taxon>
        <taxon>Euteleostomi</taxon>
        <taxon>Mammalia</taxon>
        <taxon>Eutheria</taxon>
        <taxon>Euarchontoglires</taxon>
        <taxon>Glires</taxon>
        <taxon>Rodentia</taxon>
        <taxon>Castorimorpha</taxon>
        <taxon>Heteromyidae</taxon>
        <taxon>Dipodomyinae</taxon>
        <taxon>Dipodomys</taxon>
    </lineage>
</organism>
<dbReference type="InParanoid" id="A0A1S3GC60"/>
<dbReference type="PANTHER" id="PTHR32341:SF9">
    <property type="entry name" value="IMMUNITY-RELATED GTPASE FAMILY M PROTEIN"/>
    <property type="match status" value="1"/>
</dbReference>
<dbReference type="AlphaFoldDB" id="A0A1S3GC60"/>
<dbReference type="InterPro" id="IPR030385">
    <property type="entry name" value="G_IRG_dom"/>
</dbReference>
<evidence type="ECO:0000313" key="7">
    <source>
        <dbReference type="Proteomes" id="UP000081671"/>
    </source>
</evidence>
<accession>A0A1S3GC60</accession>
<keyword evidence="4" id="KW-0342">GTP-binding</keyword>
<keyword evidence="5" id="KW-1133">Transmembrane helix</keyword>
<gene>
    <name evidence="8" type="primary">LOC105996765</name>
</gene>
<dbReference type="KEGG" id="dord:105996765"/>
<dbReference type="InterPro" id="IPR007743">
    <property type="entry name" value="Immunity-related_GTPase-like"/>
</dbReference>
<evidence type="ECO:0000256" key="1">
    <source>
        <dbReference type="ARBA" id="ARBA00005429"/>
    </source>
</evidence>
<feature type="transmembrane region" description="Helical" evidence="5">
    <location>
        <begin position="343"/>
        <end position="362"/>
    </location>
</feature>
<dbReference type="InterPro" id="IPR027417">
    <property type="entry name" value="P-loop_NTPase"/>
</dbReference>
<dbReference type="FunFam" id="3.40.50.300:FF:000541">
    <property type="entry name" value="Immunity related GTPase M"/>
    <property type="match status" value="1"/>
</dbReference>
<evidence type="ECO:0000256" key="4">
    <source>
        <dbReference type="ARBA" id="ARBA00023134"/>
    </source>
</evidence>
<protein>
    <submittedName>
        <fullName evidence="8">Immunity-related GTPase family M protein-like</fullName>
    </submittedName>
</protein>